<dbReference type="EMBL" id="OW240914">
    <property type="protein sequence ID" value="CAH2274858.1"/>
    <property type="molecule type" value="Genomic_DNA"/>
</dbReference>
<dbReference type="AlphaFoldDB" id="A0AAD1RP84"/>
<reference evidence="1" key="1">
    <citation type="submission" date="2022-03" db="EMBL/GenBank/DDBJ databases">
        <authorList>
            <person name="Alioto T."/>
            <person name="Alioto T."/>
            <person name="Gomez Garrido J."/>
        </authorList>
    </citation>
    <scope>NUCLEOTIDE SEQUENCE</scope>
</reference>
<keyword evidence="2" id="KW-1185">Reference proteome</keyword>
<organism evidence="1 2">
    <name type="scientific">Pelobates cultripes</name>
    <name type="common">Western spadefoot toad</name>
    <dbReference type="NCBI Taxonomy" id="61616"/>
    <lineage>
        <taxon>Eukaryota</taxon>
        <taxon>Metazoa</taxon>
        <taxon>Chordata</taxon>
        <taxon>Craniata</taxon>
        <taxon>Vertebrata</taxon>
        <taxon>Euteleostomi</taxon>
        <taxon>Amphibia</taxon>
        <taxon>Batrachia</taxon>
        <taxon>Anura</taxon>
        <taxon>Pelobatoidea</taxon>
        <taxon>Pelobatidae</taxon>
        <taxon>Pelobates</taxon>
    </lineage>
</organism>
<proteinExistence type="predicted"/>
<sequence length="85" mass="9433">IIPYSPVPGGPATQHTFLLVDSAGSKMAGIRPHTMPQGPIESTLTRLDAIFMEIWRRLEERRLGVSKQYYSPPAAEGSMPDPKRQ</sequence>
<accession>A0AAD1RP84</accession>
<dbReference type="Proteomes" id="UP001295444">
    <property type="component" value="Chromosome 03"/>
</dbReference>
<gene>
    <name evidence="1" type="ORF">PECUL_23A045179</name>
</gene>
<protein>
    <submittedName>
        <fullName evidence="1">Uncharacterized protein</fullName>
    </submittedName>
</protein>
<feature type="non-terminal residue" evidence="1">
    <location>
        <position position="1"/>
    </location>
</feature>
<evidence type="ECO:0000313" key="1">
    <source>
        <dbReference type="EMBL" id="CAH2274858.1"/>
    </source>
</evidence>
<feature type="non-terminal residue" evidence="1">
    <location>
        <position position="85"/>
    </location>
</feature>
<evidence type="ECO:0000313" key="2">
    <source>
        <dbReference type="Proteomes" id="UP001295444"/>
    </source>
</evidence>
<name>A0AAD1RP84_PELCU</name>